<dbReference type="Pfam" id="PF00072">
    <property type="entry name" value="Response_reg"/>
    <property type="match status" value="1"/>
</dbReference>
<dbReference type="PANTHER" id="PTHR43156:SF2">
    <property type="entry name" value="STAGE II SPORULATION PROTEIN E"/>
    <property type="match status" value="1"/>
</dbReference>
<dbReference type="GO" id="GO:0000160">
    <property type="term" value="P:phosphorelay signal transduction system"/>
    <property type="evidence" value="ECO:0007669"/>
    <property type="project" value="InterPro"/>
</dbReference>
<keyword evidence="1" id="KW-0378">Hydrolase</keyword>
<accession>A0A095XZD1</accession>
<dbReference type="SMART" id="SM00448">
    <property type="entry name" value="REC"/>
    <property type="match status" value="1"/>
</dbReference>
<evidence type="ECO:0000256" key="1">
    <source>
        <dbReference type="ARBA" id="ARBA00022801"/>
    </source>
</evidence>
<proteinExistence type="predicted"/>
<feature type="domain" description="Response regulatory" evidence="4">
    <location>
        <begin position="8"/>
        <end position="123"/>
    </location>
</feature>
<evidence type="ECO:0000313" key="5">
    <source>
        <dbReference type="EMBL" id="KGE05101.1"/>
    </source>
</evidence>
<dbReference type="eggNOG" id="COG2208">
    <property type="taxonomic scope" value="Bacteria"/>
</dbReference>
<dbReference type="HOGENOM" id="CLU_000445_43_7_6"/>
<dbReference type="InterPro" id="IPR011006">
    <property type="entry name" value="CheY-like_superfamily"/>
</dbReference>
<dbReference type="SMART" id="SM00331">
    <property type="entry name" value="PP2C_SIG"/>
    <property type="match status" value="1"/>
</dbReference>
<dbReference type="STRING" id="1265313.HRUBRA_00303"/>
<dbReference type="AlphaFoldDB" id="A0A095XZD1"/>
<organism evidence="5 6">
    <name type="scientific">Pseudohaliea rubra DSM 19751</name>
    <dbReference type="NCBI Taxonomy" id="1265313"/>
    <lineage>
        <taxon>Bacteria</taxon>
        <taxon>Pseudomonadati</taxon>
        <taxon>Pseudomonadota</taxon>
        <taxon>Gammaproteobacteria</taxon>
        <taxon>Cellvibrionales</taxon>
        <taxon>Halieaceae</taxon>
        <taxon>Pseudohaliea</taxon>
    </lineage>
</organism>
<dbReference type="Gene3D" id="3.60.40.10">
    <property type="entry name" value="PPM-type phosphatase domain"/>
    <property type="match status" value="1"/>
</dbReference>
<dbReference type="EMBL" id="AUVB01000012">
    <property type="protein sequence ID" value="KGE05101.1"/>
    <property type="molecule type" value="Genomic_DNA"/>
</dbReference>
<evidence type="ECO:0000256" key="2">
    <source>
        <dbReference type="PROSITE-ProRule" id="PRU00169"/>
    </source>
</evidence>
<dbReference type="PANTHER" id="PTHR43156">
    <property type="entry name" value="STAGE II SPORULATION PROTEIN E-RELATED"/>
    <property type="match status" value="1"/>
</dbReference>
<dbReference type="Proteomes" id="UP000029640">
    <property type="component" value="Unassembled WGS sequence"/>
</dbReference>
<evidence type="ECO:0000259" key="4">
    <source>
        <dbReference type="PROSITE" id="PS50110"/>
    </source>
</evidence>
<protein>
    <submittedName>
        <fullName evidence="5">Serine phosphatase RsbU, regulator of sigma subunit</fullName>
    </submittedName>
</protein>
<reference evidence="5 6" key="1">
    <citation type="journal article" date="2014" name="Genome Announc.">
        <title>Genome Sequence of Gammaproteobacterial Pseudohaliea rubra Type Strain DSM 19751, Isolated from Coastal Seawater of the Mediterranean Sea.</title>
        <authorList>
            <person name="Spring S."/>
            <person name="Fiebig A."/>
            <person name="Riedel T."/>
            <person name="Goker M."/>
            <person name="Klenk H.P."/>
        </authorList>
    </citation>
    <scope>NUCLEOTIDE SEQUENCE [LARGE SCALE GENOMIC DNA]</scope>
    <source>
        <strain evidence="5 6">DSM 19751</strain>
    </source>
</reference>
<dbReference type="InterPro" id="IPR036457">
    <property type="entry name" value="PPM-type-like_dom_sf"/>
</dbReference>
<name>A0A095XZD1_9GAMM</name>
<dbReference type="InterPro" id="IPR001932">
    <property type="entry name" value="PPM-type_phosphatase-like_dom"/>
</dbReference>
<dbReference type="Gene3D" id="1.20.5.390">
    <property type="entry name" value="L1 transposable element, trimerization domain"/>
    <property type="match status" value="1"/>
</dbReference>
<dbReference type="PROSITE" id="PS50110">
    <property type="entry name" value="RESPONSE_REGULATORY"/>
    <property type="match status" value="1"/>
</dbReference>
<keyword evidence="6" id="KW-1185">Reference proteome</keyword>
<evidence type="ECO:0000313" key="6">
    <source>
        <dbReference type="Proteomes" id="UP000029640"/>
    </source>
</evidence>
<dbReference type="InterPro" id="IPR001789">
    <property type="entry name" value="Sig_transdc_resp-reg_receiver"/>
</dbReference>
<comment type="caution">
    <text evidence="5">The sequence shown here is derived from an EMBL/GenBank/DDBJ whole genome shotgun (WGS) entry which is preliminary data.</text>
</comment>
<dbReference type="SUPFAM" id="SSF52172">
    <property type="entry name" value="CheY-like"/>
    <property type="match status" value="1"/>
</dbReference>
<dbReference type="Gene3D" id="3.40.50.2300">
    <property type="match status" value="1"/>
</dbReference>
<comment type="caution">
    <text evidence="2">Lacks conserved residue(s) required for the propagation of feature annotation.</text>
</comment>
<gene>
    <name evidence="5" type="ORF">HRUBRA_00303</name>
</gene>
<dbReference type="RefSeq" id="WP_236629763.1">
    <property type="nucleotide sequence ID" value="NZ_KN234748.1"/>
</dbReference>
<dbReference type="GO" id="GO:0016791">
    <property type="term" value="F:phosphatase activity"/>
    <property type="evidence" value="ECO:0007669"/>
    <property type="project" value="TreeGrafter"/>
</dbReference>
<feature type="coiled-coil region" evidence="3">
    <location>
        <begin position="126"/>
        <end position="160"/>
    </location>
</feature>
<dbReference type="PATRIC" id="fig|1265313.6.peg.303"/>
<keyword evidence="3" id="KW-0175">Coiled coil</keyword>
<sequence>MQMTHSGKVLVIDNDPERAEALAGLVTGAGFTTATTTDVTNSTQSLSDASDLDVILCELDLDGVSWGEAKRTLREMNVQVPVIMFADEASAASMMTALRLGANDFFARPVEDAQALFDSMDRCVRQRQMSRELRQSRKRLEAANRELKNTVRVLEQDQQAGRQVQLRMLPTSPMVIGDYVFSHTVIPSLYLSGDFTDYFTVGQDCVVFFMADVSGHGSSSAFATVLLKNLFARKRSDFLRKSDAAVLDPVRMLELANKELLDLGVGKFATMIVGTLDMTANRLRYSVAGHLPLPVLVSDAGADYLPGEGTAVGMMPEAAFAVQEVALPESFTLALFSDGILEILPPDNLLEQESFFLDVFRQGSETPAALVTRLGLDSVATAPDDIAALFVGKRAASE</sequence>
<dbReference type="InterPro" id="IPR052016">
    <property type="entry name" value="Bact_Sigma-Reg"/>
</dbReference>
<dbReference type="Pfam" id="PF07228">
    <property type="entry name" value="SpoIIE"/>
    <property type="match status" value="1"/>
</dbReference>
<evidence type="ECO:0000256" key="3">
    <source>
        <dbReference type="SAM" id="Coils"/>
    </source>
</evidence>